<dbReference type="InParanoid" id="A0A0P0VW70"/>
<dbReference type="EMBL" id="AP014959">
    <property type="protein sequence ID" value="BAS83568.1"/>
    <property type="molecule type" value="Genomic_DNA"/>
</dbReference>
<evidence type="ECO:0000313" key="3">
    <source>
        <dbReference type="Proteomes" id="UP000059680"/>
    </source>
</evidence>
<sequence>MGSTTSWRMSSNRGSARWRATFSLRPVKKLSTTMTLSPRASSSSTRWLPTKPAPPVTTTRRGGLRTPTGRRREAAAAAETTTDDAPPPPPPPRRILAATVSRGEEEEERGVKEG</sequence>
<dbReference type="Proteomes" id="UP000059680">
    <property type="component" value="Chromosome 3"/>
</dbReference>
<reference evidence="3" key="1">
    <citation type="journal article" date="2005" name="Nature">
        <title>The map-based sequence of the rice genome.</title>
        <authorList>
            <consortium name="International rice genome sequencing project (IRGSP)"/>
            <person name="Matsumoto T."/>
            <person name="Wu J."/>
            <person name="Kanamori H."/>
            <person name="Katayose Y."/>
            <person name="Fujisawa M."/>
            <person name="Namiki N."/>
            <person name="Mizuno H."/>
            <person name="Yamamoto K."/>
            <person name="Antonio B.A."/>
            <person name="Baba T."/>
            <person name="Sakata K."/>
            <person name="Nagamura Y."/>
            <person name="Aoki H."/>
            <person name="Arikawa K."/>
            <person name="Arita K."/>
            <person name="Bito T."/>
            <person name="Chiden Y."/>
            <person name="Fujitsuka N."/>
            <person name="Fukunaka R."/>
            <person name="Hamada M."/>
            <person name="Harada C."/>
            <person name="Hayashi A."/>
            <person name="Hijishita S."/>
            <person name="Honda M."/>
            <person name="Hosokawa S."/>
            <person name="Ichikawa Y."/>
            <person name="Idonuma A."/>
            <person name="Iijima M."/>
            <person name="Ikeda M."/>
            <person name="Ikeno M."/>
            <person name="Ito K."/>
            <person name="Ito S."/>
            <person name="Ito T."/>
            <person name="Ito Y."/>
            <person name="Ito Y."/>
            <person name="Iwabuchi A."/>
            <person name="Kamiya K."/>
            <person name="Karasawa W."/>
            <person name="Kurita K."/>
            <person name="Katagiri S."/>
            <person name="Kikuta A."/>
            <person name="Kobayashi H."/>
            <person name="Kobayashi N."/>
            <person name="Machita K."/>
            <person name="Maehara T."/>
            <person name="Masukawa M."/>
            <person name="Mizubayashi T."/>
            <person name="Mukai Y."/>
            <person name="Nagasaki H."/>
            <person name="Nagata Y."/>
            <person name="Naito S."/>
            <person name="Nakashima M."/>
            <person name="Nakama Y."/>
            <person name="Nakamichi Y."/>
            <person name="Nakamura M."/>
            <person name="Meguro A."/>
            <person name="Negishi M."/>
            <person name="Ohta I."/>
            <person name="Ohta T."/>
            <person name="Okamoto M."/>
            <person name="Ono N."/>
            <person name="Saji S."/>
            <person name="Sakaguchi M."/>
            <person name="Sakai K."/>
            <person name="Shibata M."/>
            <person name="Shimokawa T."/>
            <person name="Song J."/>
            <person name="Takazaki Y."/>
            <person name="Terasawa K."/>
            <person name="Tsugane M."/>
            <person name="Tsuji K."/>
            <person name="Ueda S."/>
            <person name="Waki K."/>
            <person name="Yamagata H."/>
            <person name="Yamamoto M."/>
            <person name="Yamamoto S."/>
            <person name="Yamane H."/>
            <person name="Yoshiki S."/>
            <person name="Yoshihara R."/>
            <person name="Yukawa K."/>
            <person name="Zhong H."/>
            <person name="Yano M."/>
            <person name="Yuan Q."/>
            <person name="Ouyang S."/>
            <person name="Liu J."/>
            <person name="Jones K.M."/>
            <person name="Gansberger K."/>
            <person name="Moffat K."/>
            <person name="Hill J."/>
            <person name="Bera J."/>
            <person name="Fadrosh D."/>
            <person name="Jin S."/>
            <person name="Johri S."/>
            <person name="Kim M."/>
            <person name="Overton L."/>
            <person name="Reardon M."/>
            <person name="Tsitrin T."/>
            <person name="Vuong H."/>
            <person name="Weaver B."/>
            <person name="Ciecko A."/>
            <person name="Tallon L."/>
            <person name="Jackson J."/>
            <person name="Pai G."/>
            <person name="Aken S.V."/>
            <person name="Utterback T."/>
            <person name="Reidmuller S."/>
            <person name="Feldblyum T."/>
            <person name="Hsiao J."/>
            <person name="Zismann V."/>
            <person name="Iobst S."/>
            <person name="de Vazeille A.R."/>
            <person name="Buell C.R."/>
            <person name="Ying K."/>
            <person name="Li Y."/>
            <person name="Lu T."/>
            <person name="Huang Y."/>
            <person name="Zhao Q."/>
            <person name="Feng Q."/>
            <person name="Zhang L."/>
            <person name="Zhu J."/>
            <person name="Weng Q."/>
            <person name="Mu J."/>
            <person name="Lu Y."/>
            <person name="Fan D."/>
            <person name="Liu Y."/>
            <person name="Guan J."/>
            <person name="Zhang Y."/>
            <person name="Yu S."/>
            <person name="Liu X."/>
            <person name="Zhang Y."/>
            <person name="Hong G."/>
            <person name="Han B."/>
            <person name="Choisne N."/>
            <person name="Demange N."/>
            <person name="Orjeda G."/>
            <person name="Samain S."/>
            <person name="Cattolico L."/>
            <person name="Pelletier E."/>
            <person name="Couloux A."/>
            <person name="Segurens B."/>
            <person name="Wincker P."/>
            <person name="D'Hont A."/>
            <person name="Scarpelli C."/>
            <person name="Weissenbach J."/>
            <person name="Salanoubat M."/>
            <person name="Quetier F."/>
            <person name="Yu Y."/>
            <person name="Kim H.R."/>
            <person name="Rambo T."/>
            <person name="Currie J."/>
            <person name="Collura K."/>
            <person name="Luo M."/>
            <person name="Yang T."/>
            <person name="Ammiraju J.S.S."/>
            <person name="Engler F."/>
            <person name="Soderlund C."/>
            <person name="Wing R.A."/>
            <person name="Palmer L.E."/>
            <person name="de la Bastide M."/>
            <person name="Spiegel L."/>
            <person name="Nascimento L."/>
            <person name="Zutavern T."/>
            <person name="O'Shaughnessy A."/>
            <person name="Dike S."/>
            <person name="Dedhia N."/>
            <person name="Preston R."/>
            <person name="Balija V."/>
            <person name="McCombie W.R."/>
            <person name="Chow T."/>
            <person name="Chen H."/>
            <person name="Chung M."/>
            <person name="Chen C."/>
            <person name="Shaw J."/>
            <person name="Wu H."/>
            <person name="Hsiao K."/>
            <person name="Chao Y."/>
            <person name="Chu M."/>
            <person name="Cheng C."/>
            <person name="Hour A."/>
            <person name="Lee P."/>
            <person name="Lin S."/>
            <person name="Lin Y."/>
            <person name="Liou J."/>
            <person name="Liu S."/>
            <person name="Hsing Y."/>
            <person name="Raghuvanshi S."/>
            <person name="Mohanty A."/>
            <person name="Bharti A.K."/>
            <person name="Gaur A."/>
            <person name="Gupta V."/>
            <person name="Kumar D."/>
            <person name="Ravi V."/>
            <person name="Vij S."/>
            <person name="Kapur A."/>
            <person name="Khurana P."/>
            <person name="Khurana P."/>
            <person name="Khurana J.P."/>
            <person name="Tyagi A.K."/>
            <person name="Gaikwad K."/>
            <person name="Singh A."/>
            <person name="Dalal V."/>
            <person name="Srivastava S."/>
            <person name="Dixit A."/>
            <person name="Pal A.K."/>
            <person name="Ghazi I.A."/>
            <person name="Yadav M."/>
            <person name="Pandit A."/>
            <person name="Bhargava A."/>
            <person name="Sureshbabu K."/>
            <person name="Batra K."/>
            <person name="Sharma T.R."/>
            <person name="Mohapatra T."/>
            <person name="Singh N.K."/>
            <person name="Messing J."/>
            <person name="Nelson A.B."/>
            <person name="Fuks G."/>
            <person name="Kavchok S."/>
            <person name="Keizer G."/>
            <person name="Linton E."/>
            <person name="Llaca V."/>
            <person name="Song R."/>
            <person name="Tanyolac B."/>
            <person name="Young S."/>
            <person name="Ho-Il K."/>
            <person name="Hahn J.H."/>
            <person name="Sangsakoo G."/>
            <person name="Vanavichit A."/>
            <person name="de Mattos Luiz.A.T."/>
            <person name="Zimmer P.D."/>
            <person name="Malone G."/>
            <person name="Dellagostin O."/>
            <person name="de Oliveira A.C."/>
            <person name="Bevan M."/>
            <person name="Bancroft I."/>
            <person name="Minx P."/>
            <person name="Cordum H."/>
            <person name="Wilson R."/>
            <person name="Cheng Z."/>
            <person name="Jin W."/>
            <person name="Jiang J."/>
            <person name="Leong S.A."/>
            <person name="Iwama H."/>
            <person name="Gojobori T."/>
            <person name="Itoh T."/>
            <person name="Niimura Y."/>
            <person name="Fujii Y."/>
            <person name="Habara T."/>
            <person name="Sakai H."/>
            <person name="Sato Y."/>
            <person name="Wilson G."/>
            <person name="Kumar K."/>
            <person name="McCouch S."/>
            <person name="Juretic N."/>
            <person name="Hoen D."/>
            <person name="Wright S."/>
            <person name="Bruskiewich R."/>
            <person name="Bureau T."/>
            <person name="Miyao A."/>
            <person name="Hirochika H."/>
            <person name="Nishikawa T."/>
            <person name="Kadowaki K."/>
            <person name="Sugiura M."/>
            <person name="Burr B."/>
            <person name="Sasaki T."/>
        </authorList>
    </citation>
    <scope>NUCLEOTIDE SEQUENCE [LARGE SCALE GENOMIC DNA]</scope>
    <source>
        <strain evidence="3">cv. Nipponbare</strain>
    </source>
</reference>
<dbReference type="Gramene" id="Os03t0280900-00">
    <property type="protein sequence ID" value="Os03t0280900-00"/>
    <property type="gene ID" value="Os03g0280900"/>
</dbReference>
<name>A0A0P0VW70_ORYSJ</name>
<protein>
    <submittedName>
        <fullName evidence="2">Os03g0280900 protein</fullName>
    </submittedName>
</protein>
<evidence type="ECO:0000256" key="1">
    <source>
        <dbReference type="SAM" id="MobiDB-lite"/>
    </source>
</evidence>
<reference evidence="2 3" key="2">
    <citation type="journal article" date="2013" name="Plant Cell Physiol.">
        <title>Rice Annotation Project Database (RAP-DB): an integrative and interactive database for rice genomics.</title>
        <authorList>
            <person name="Sakai H."/>
            <person name="Lee S.S."/>
            <person name="Tanaka T."/>
            <person name="Numa H."/>
            <person name="Kim J."/>
            <person name="Kawahara Y."/>
            <person name="Wakimoto H."/>
            <person name="Yang C.C."/>
            <person name="Iwamoto M."/>
            <person name="Abe T."/>
            <person name="Yamada Y."/>
            <person name="Muto A."/>
            <person name="Inokuchi H."/>
            <person name="Ikemura T."/>
            <person name="Matsumoto T."/>
            <person name="Sasaki T."/>
            <person name="Itoh T."/>
        </authorList>
    </citation>
    <scope>NUCLEOTIDE SEQUENCE [LARGE SCALE GENOMIC DNA]</scope>
    <source>
        <strain evidence="3">cv. Nipponbare</strain>
    </source>
</reference>
<proteinExistence type="predicted"/>
<feature type="compositionally biased region" description="Low complexity" evidence="1">
    <location>
        <begin position="56"/>
        <end position="67"/>
    </location>
</feature>
<gene>
    <name evidence="2" type="ordered locus">Os03g0280900</name>
    <name evidence="2" type="ORF">OSNPB_030280900</name>
</gene>
<evidence type="ECO:0000313" key="2">
    <source>
        <dbReference type="EMBL" id="BAS83568.1"/>
    </source>
</evidence>
<accession>A0A0P0VW70</accession>
<feature type="region of interest" description="Disordered" evidence="1">
    <location>
        <begin position="1"/>
        <end position="114"/>
    </location>
</feature>
<reference evidence="2 3" key="3">
    <citation type="journal article" date="2013" name="Rice">
        <title>Improvement of the Oryza sativa Nipponbare reference genome using next generation sequence and optical map data.</title>
        <authorList>
            <person name="Kawahara Y."/>
            <person name="de la Bastide M."/>
            <person name="Hamilton J.P."/>
            <person name="Kanamori H."/>
            <person name="McCombie W.R."/>
            <person name="Ouyang S."/>
            <person name="Schwartz D.C."/>
            <person name="Tanaka T."/>
            <person name="Wu J."/>
            <person name="Zhou S."/>
            <person name="Childs K.L."/>
            <person name="Davidson R.M."/>
            <person name="Lin H."/>
            <person name="Quesada-Ocampo L."/>
            <person name="Vaillancourt B."/>
            <person name="Sakai H."/>
            <person name="Lee S.S."/>
            <person name="Kim J."/>
            <person name="Numa H."/>
            <person name="Itoh T."/>
            <person name="Buell C.R."/>
            <person name="Matsumoto T."/>
        </authorList>
    </citation>
    <scope>NUCLEOTIDE SEQUENCE [LARGE SCALE GENOMIC DNA]</scope>
    <source>
        <strain evidence="3">cv. Nipponbare</strain>
    </source>
</reference>
<feature type="compositionally biased region" description="Low complexity" evidence="1">
    <location>
        <begin position="75"/>
        <end position="84"/>
    </location>
</feature>
<dbReference type="PaxDb" id="39947-A0A0P0VW70"/>
<dbReference type="AlphaFoldDB" id="A0A0P0VW70"/>
<feature type="compositionally biased region" description="Polar residues" evidence="1">
    <location>
        <begin position="30"/>
        <end position="47"/>
    </location>
</feature>
<feature type="compositionally biased region" description="Polar residues" evidence="1">
    <location>
        <begin position="1"/>
        <end position="14"/>
    </location>
</feature>
<organism evidence="2 3">
    <name type="scientific">Oryza sativa subsp. japonica</name>
    <name type="common">Rice</name>
    <dbReference type="NCBI Taxonomy" id="39947"/>
    <lineage>
        <taxon>Eukaryota</taxon>
        <taxon>Viridiplantae</taxon>
        <taxon>Streptophyta</taxon>
        <taxon>Embryophyta</taxon>
        <taxon>Tracheophyta</taxon>
        <taxon>Spermatophyta</taxon>
        <taxon>Magnoliopsida</taxon>
        <taxon>Liliopsida</taxon>
        <taxon>Poales</taxon>
        <taxon>Poaceae</taxon>
        <taxon>BOP clade</taxon>
        <taxon>Oryzoideae</taxon>
        <taxon>Oryzeae</taxon>
        <taxon>Oryzinae</taxon>
        <taxon>Oryza</taxon>
        <taxon>Oryza sativa</taxon>
    </lineage>
</organism>
<keyword evidence="3" id="KW-1185">Reference proteome</keyword>